<dbReference type="EMBL" id="CM012448">
    <property type="protein sequence ID" value="RVE65413.1"/>
    <property type="molecule type" value="Genomic_DNA"/>
</dbReference>
<evidence type="ECO:0000256" key="1">
    <source>
        <dbReference type="SAM" id="MobiDB-lite"/>
    </source>
</evidence>
<dbReference type="Proteomes" id="UP000283210">
    <property type="component" value="Chromosome 12"/>
</dbReference>
<name>A0A3S2ME72_ORYJA</name>
<feature type="region of interest" description="Disordered" evidence="1">
    <location>
        <begin position="54"/>
        <end position="74"/>
    </location>
</feature>
<dbReference type="AlphaFoldDB" id="A0A3S2ME72"/>
<evidence type="ECO:0000256" key="2">
    <source>
        <dbReference type="SAM" id="Phobius"/>
    </source>
</evidence>
<keyword evidence="2" id="KW-1133">Transmembrane helix</keyword>
<keyword evidence="2" id="KW-0812">Transmembrane</keyword>
<gene>
    <name evidence="3" type="ORF">OJAV_G00116300</name>
</gene>
<keyword evidence="4" id="KW-1185">Reference proteome</keyword>
<keyword evidence="2" id="KW-0472">Membrane</keyword>
<accession>A0A3S2ME72</accession>
<dbReference type="OrthoDB" id="10018446at2759"/>
<evidence type="ECO:0000313" key="4">
    <source>
        <dbReference type="Proteomes" id="UP000283210"/>
    </source>
</evidence>
<sequence length="74" mass="8577">MDPAVLIFLLYVMIAHELVCGFMQRRKSRERASAPLLRSRGQACRRVWRLSSRPAATSRAERDMKKSGRFVRKA</sequence>
<protein>
    <submittedName>
        <fullName evidence="3">Uncharacterized protein</fullName>
    </submittedName>
</protein>
<feature type="transmembrane region" description="Helical" evidence="2">
    <location>
        <begin position="6"/>
        <end position="23"/>
    </location>
</feature>
<organism evidence="3 4">
    <name type="scientific">Oryzias javanicus</name>
    <name type="common">Javanese ricefish</name>
    <name type="synonym">Aplocheilus javanicus</name>
    <dbReference type="NCBI Taxonomy" id="123683"/>
    <lineage>
        <taxon>Eukaryota</taxon>
        <taxon>Metazoa</taxon>
        <taxon>Chordata</taxon>
        <taxon>Craniata</taxon>
        <taxon>Vertebrata</taxon>
        <taxon>Euteleostomi</taxon>
        <taxon>Actinopterygii</taxon>
        <taxon>Neopterygii</taxon>
        <taxon>Teleostei</taxon>
        <taxon>Neoteleostei</taxon>
        <taxon>Acanthomorphata</taxon>
        <taxon>Ovalentaria</taxon>
        <taxon>Atherinomorphae</taxon>
        <taxon>Beloniformes</taxon>
        <taxon>Adrianichthyidae</taxon>
        <taxon>Oryziinae</taxon>
        <taxon>Oryzias</taxon>
    </lineage>
</organism>
<proteinExistence type="predicted"/>
<reference evidence="3 4" key="1">
    <citation type="submission" date="2018-11" db="EMBL/GenBank/DDBJ databases">
        <authorList>
            <person name="Lopez-Roques C."/>
            <person name="Donnadieu C."/>
            <person name="Bouchez O."/>
            <person name="Klopp C."/>
            <person name="Cabau C."/>
            <person name="Zahm M."/>
        </authorList>
    </citation>
    <scope>NUCLEOTIDE SEQUENCE [LARGE SCALE GENOMIC DNA]</scope>
    <source>
        <strain evidence="3">RS831</strain>
        <tissue evidence="3">Whole body</tissue>
    </source>
</reference>
<evidence type="ECO:0000313" key="3">
    <source>
        <dbReference type="EMBL" id="RVE65413.1"/>
    </source>
</evidence>
<reference evidence="3 4" key="2">
    <citation type="submission" date="2019-01" db="EMBL/GenBank/DDBJ databases">
        <title>A chromosome length genome reference of the Java medaka (oryzias javanicus).</title>
        <authorList>
            <person name="Herpin A."/>
            <person name="Takehana Y."/>
            <person name="Naruse K."/>
            <person name="Ansai S."/>
            <person name="Kawaguchi M."/>
        </authorList>
    </citation>
    <scope>NUCLEOTIDE SEQUENCE [LARGE SCALE GENOMIC DNA]</scope>
    <source>
        <strain evidence="3">RS831</strain>
        <tissue evidence="3">Whole body</tissue>
    </source>
</reference>